<dbReference type="Pfam" id="PF04286">
    <property type="entry name" value="DUF445"/>
    <property type="match status" value="1"/>
</dbReference>
<dbReference type="InterPro" id="IPR007383">
    <property type="entry name" value="DUF445"/>
</dbReference>
<dbReference type="AlphaFoldDB" id="A0A1G7L6T1"/>
<dbReference type="Proteomes" id="UP000243333">
    <property type="component" value="Unassembled WGS sequence"/>
</dbReference>
<accession>A0A1G7L6T1</accession>
<evidence type="ECO:0000256" key="1">
    <source>
        <dbReference type="SAM" id="Phobius"/>
    </source>
</evidence>
<reference evidence="3" key="1">
    <citation type="submission" date="2016-10" db="EMBL/GenBank/DDBJ databases">
        <authorList>
            <person name="Varghese N."/>
            <person name="Submissions S."/>
        </authorList>
    </citation>
    <scope>NUCLEOTIDE SEQUENCE [LARGE SCALE GENOMIC DNA]</scope>
    <source>
        <strain evidence="3">DSM 23256</strain>
    </source>
</reference>
<keyword evidence="3" id="KW-1185">Reference proteome</keyword>
<keyword evidence="1" id="KW-0472">Membrane</keyword>
<keyword evidence="1" id="KW-0812">Transmembrane</keyword>
<name>A0A1G7L6T1_9FIRM</name>
<gene>
    <name evidence="2" type="ORF">SAMN05660235_01642</name>
</gene>
<protein>
    <submittedName>
        <fullName evidence="2">Uncharacterized membrane-anchored protein YjiN, DUF445 family</fullName>
    </submittedName>
</protein>
<dbReference type="GO" id="GO:0005886">
    <property type="term" value="C:plasma membrane"/>
    <property type="evidence" value="ECO:0007669"/>
    <property type="project" value="TreeGrafter"/>
</dbReference>
<sequence length="436" mass="48642">MDMDYRKRADRVLFAVFVLMVATVGLNFYFPKILWLELAQAAAQAAFIGGLADWFAVTALFRRPLGIPWHTALIPRSRDRIIRGLAVAVEQELVSLDAITRRLAGVRLTPLLIAWADTNQGRAFFRGLAARCLRAGLDNASPAAIACYLEGIIRNYLTTRPLAPELQKIARWALVSGHARAVADIILDEFIRGAQKPATRQAILSFLEKYTRQATSPWQRTVLWLAERTDAVNLAELAAVLQLDLVETLTKVRQGDHPLRQWLRERAEAWVEALGTDPIFAAKVEAWKEEALARLNLSEPLLKIAAAALQAVRTGLAAGVYHSPLLAATLSQADGYLRRFKQDPHLQAWLEGYLQEALHHIVRSEHSFIGAVVETALARFDAEGLNRFVEDKVGEDLAWIRINGSVVGAAVGLLLQLFVRFIYEPYAVPIMRAWFS</sequence>
<feature type="transmembrane region" description="Helical" evidence="1">
    <location>
        <begin position="12"/>
        <end position="30"/>
    </location>
</feature>
<evidence type="ECO:0000313" key="2">
    <source>
        <dbReference type="EMBL" id="SDF45227.1"/>
    </source>
</evidence>
<evidence type="ECO:0000313" key="3">
    <source>
        <dbReference type="Proteomes" id="UP000243333"/>
    </source>
</evidence>
<dbReference type="PANTHER" id="PTHR38442">
    <property type="entry name" value="INNER MEMBRANE PROTEIN-RELATED"/>
    <property type="match status" value="1"/>
</dbReference>
<dbReference type="EMBL" id="FNBU01000011">
    <property type="protein sequence ID" value="SDF45227.1"/>
    <property type="molecule type" value="Genomic_DNA"/>
</dbReference>
<dbReference type="OrthoDB" id="9769590at2"/>
<keyword evidence="1" id="KW-1133">Transmembrane helix</keyword>
<dbReference type="PANTHER" id="PTHR38442:SF1">
    <property type="entry name" value="INNER MEMBRANE PROTEIN"/>
    <property type="match status" value="1"/>
</dbReference>
<proteinExistence type="predicted"/>
<dbReference type="STRING" id="1123285.SAMN05660235_01642"/>
<organism evidence="2 3">
    <name type="scientific">Sporolituus thermophilus DSM 23256</name>
    <dbReference type="NCBI Taxonomy" id="1123285"/>
    <lineage>
        <taxon>Bacteria</taxon>
        <taxon>Bacillati</taxon>
        <taxon>Bacillota</taxon>
        <taxon>Negativicutes</taxon>
        <taxon>Selenomonadales</taxon>
        <taxon>Sporomusaceae</taxon>
        <taxon>Sporolituus</taxon>
    </lineage>
</organism>